<keyword evidence="1" id="KW-0812">Transmembrane</keyword>
<dbReference type="InterPro" id="IPR043128">
    <property type="entry name" value="Rev_trsase/Diguanyl_cyclase"/>
</dbReference>
<reference evidence="3" key="1">
    <citation type="submission" date="2021-01" db="EMBL/GenBank/DDBJ databases">
        <title>Whole genome shotgun sequence of Actinoplanes rishiriensis NBRC 108556.</title>
        <authorList>
            <person name="Komaki H."/>
            <person name="Tamura T."/>
        </authorList>
    </citation>
    <scope>NUCLEOTIDE SEQUENCE</scope>
    <source>
        <strain evidence="3">NBRC 108556</strain>
    </source>
</reference>
<feature type="transmembrane region" description="Helical" evidence="1">
    <location>
        <begin position="181"/>
        <end position="202"/>
    </location>
</feature>
<evidence type="ECO:0000313" key="3">
    <source>
        <dbReference type="EMBL" id="GIE96245.1"/>
    </source>
</evidence>
<comment type="caution">
    <text evidence="3">The sequence shown here is derived from an EMBL/GenBank/DDBJ whole genome shotgun (WGS) entry which is preliminary data.</text>
</comment>
<feature type="transmembrane region" description="Helical" evidence="1">
    <location>
        <begin position="82"/>
        <end position="102"/>
    </location>
</feature>
<dbReference type="PANTHER" id="PTHR44757">
    <property type="entry name" value="DIGUANYLATE CYCLASE DGCP"/>
    <property type="match status" value="1"/>
</dbReference>
<evidence type="ECO:0000313" key="4">
    <source>
        <dbReference type="Proteomes" id="UP000636960"/>
    </source>
</evidence>
<accession>A0A919MXW7</accession>
<feature type="transmembrane region" description="Helical" evidence="1">
    <location>
        <begin position="279"/>
        <end position="297"/>
    </location>
</feature>
<sequence>MSRWWQGGAAWAAAKWGRSAPLLRASWVVLLAAAFWFTVNLVHPVGPSLALWFGTPLGALAASGVFWVTSRRQNLPKPARRFWRHLTLVGLLVGVGQTFQAHDAWRHPGATLSVGPVVLAASLAAIAIIVWALFRLPTGKTTRSETTQVSLDAGTVMLATAVFIWHFGTRFDIGRSTGAELAGSLVLIVLASFAVFVLMKVLFSDYKVIDGPGLRLLALSILVGGVAPVFQQFLEGYGGRMYVTQLSIPLIFLFAAEAAHRQTAPSMGQRRKKRRPFSLFPYGAVLGVDALLVYVACFDLADIVVVAGAAVLLTVIVVMRQVLSLVANGRLVEQLDHSANHDGLTGLPNRSYYNRRLHEAMAAPGDHVVTLALLDLDGFKMVNDTLGHDVGDALLIEVAERLRRSVRAGDIAARLGGDEFVVLIEGPEPEDVQNFVDRIVAAFGEPVRTGEHELPIRSSIGIATGRSGDDAGALLRHADLAMYAAKDIPGTAALHYEQLATKTVAR</sequence>
<feature type="transmembrane region" description="Helical" evidence="1">
    <location>
        <begin position="214"/>
        <end position="234"/>
    </location>
</feature>
<dbReference type="InterPro" id="IPR052155">
    <property type="entry name" value="Biofilm_reg_signaling"/>
</dbReference>
<feature type="transmembrane region" description="Helical" evidence="1">
    <location>
        <begin position="21"/>
        <end position="43"/>
    </location>
</feature>
<dbReference type="PROSITE" id="PS50887">
    <property type="entry name" value="GGDEF"/>
    <property type="match status" value="1"/>
</dbReference>
<keyword evidence="1" id="KW-0472">Membrane</keyword>
<keyword evidence="4" id="KW-1185">Reference proteome</keyword>
<feature type="transmembrane region" description="Helical" evidence="1">
    <location>
        <begin position="149"/>
        <end position="169"/>
    </location>
</feature>
<dbReference type="AlphaFoldDB" id="A0A919MXW7"/>
<dbReference type="NCBIfam" id="TIGR00254">
    <property type="entry name" value="GGDEF"/>
    <property type="match status" value="1"/>
</dbReference>
<dbReference type="RefSeq" id="WP_203782510.1">
    <property type="nucleotide sequence ID" value="NZ_BOMV01000040.1"/>
</dbReference>
<organism evidence="3 4">
    <name type="scientific">Paractinoplanes rishiriensis</name>
    <dbReference type="NCBI Taxonomy" id="1050105"/>
    <lineage>
        <taxon>Bacteria</taxon>
        <taxon>Bacillati</taxon>
        <taxon>Actinomycetota</taxon>
        <taxon>Actinomycetes</taxon>
        <taxon>Micromonosporales</taxon>
        <taxon>Micromonosporaceae</taxon>
        <taxon>Paractinoplanes</taxon>
    </lineage>
</organism>
<dbReference type="SMART" id="SM00267">
    <property type="entry name" value="GGDEF"/>
    <property type="match status" value="1"/>
</dbReference>
<protein>
    <recommendedName>
        <fullName evidence="2">GGDEF domain-containing protein</fullName>
    </recommendedName>
</protein>
<proteinExistence type="predicted"/>
<feature type="domain" description="GGDEF" evidence="2">
    <location>
        <begin position="367"/>
        <end position="499"/>
    </location>
</feature>
<dbReference type="CDD" id="cd01949">
    <property type="entry name" value="GGDEF"/>
    <property type="match status" value="1"/>
</dbReference>
<dbReference type="InterPro" id="IPR000160">
    <property type="entry name" value="GGDEF_dom"/>
</dbReference>
<dbReference type="Pfam" id="PF00990">
    <property type="entry name" value="GGDEF"/>
    <property type="match status" value="1"/>
</dbReference>
<evidence type="ECO:0000256" key="1">
    <source>
        <dbReference type="SAM" id="Phobius"/>
    </source>
</evidence>
<dbReference type="EMBL" id="BOMV01000040">
    <property type="protein sequence ID" value="GIE96245.1"/>
    <property type="molecule type" value="Genomic_DNA"/>
</dbReference>
<dbReference type="Gene3D" id="3.30.70.270">
    <property type="match status" value="1"/>
</dbReference>
<feature type="transmembrane region" description="Helical" evidence="1">
    <location>
        <begin position="49"/>
        <end position="70"/>
    </location>
</feature>
<dbReference type="SUPFAM" id="SSF55073">
    <property type="entry name" value="Nucleotide cyclase"/>
    <property type="match status" value="1"/>
</dbReference>
<feature type="transmembrane region" description="Helical" evidence="1">
    <location>
        <begin position="240"/>
        <end position="259"/>
    </location>
</feature>
<name>A0A919MXW7_9ACTN</name>
<gene>
    <name evidence="3" type="ORF">Ari01nite_37100</name>
</gene>
<evidence type="ECO:0000259" key="2">
    <source>
        <dbReference type="PROSITE" id="PS50887"/>
    </source>
</evidence>
<feature type="transmembrane region" description="Helical" evidence="1">
    <location>
        <begin position="114"/>
        <end position="137"/>
    </location>
</feature>
<feature type="transmembrane region" description="Helical" evidence="1">
    <location>
        <begin position="303"/>
        <end position="323"/>
    </location>
</feature>
<dbReference type="InterPro" id="IPR029787">
    <property type="entry name" value="Nucleotide_cyclase"/>
</dbReference>
<dbReference type="Proteomes" id="UP000636960">
    <property type="component" value="Unassembled WGS sequence"/>
</dbReference>
<keyword evidence="1" id="KW-1133">Transmembrane helix</keyword>
<dbReference type="PANTHER" id="PTHR44757:SF2">
    <property type="entry name" value="BIOFILM ARCHITECTURE MAINTENANCE PROTEIN MBAA"/>
    <property type="match status" value="1"/>
</dbReference>